<name>A0A0C3IBY7_PISTI</name>
<evidence type="ECO:0000256" key="1">
    <source>
        <dbReference type="SAM" id="MobiDB-lite"/>
    </source>
</evidence>
<reference evidence="2 3" key="1">
    <citation type="submission" date="2014-04" db="EMBL/GenBank/DDBJ databases">
        <authorList>
            <consortium name="DOE Joint Genome Institute"/>
            <person name="Kuo A."/>
            <person name="Kohler A."/>
            <person name="Costa M.D."/>
            <person name="Nagy L.G."/>
            <person name="Floudas D."/>
            <person name="Copeland A."/>
            <person name="Barry K.W."/>
            <person name="Cichocki N."/>
            <person name="Veneault-Fourrey C."/>
            <person name="LaButti K."/>
            <person name="Lindquist E.A."/>
            <person name="Lipzen A."/>
            <person name="Lundell T."/>
            <person name="Morin E."/>
            <person name="Murat C."/>
            <person name="Sun H."/>
            <person name="Tunlid A."/>
            <person name="Henrissat B."/>
            <person name="Grigoriev I.V."/>
            <person name="Hibbett D.S."/>
            <person name="Martin F."/>
            <person name="Nordberg H.P."/>
            <person name="Cantor M.N."/>
            <person name="Hua S.X."/>
        </authorList>
    </citation>
    <scope>NUCLEOTIDE SEQUENCE [LARGE SCALE GENOMIC DNA]</scope>
    <source>
        <strain evidence="2 3">Marx 270</strain>
    </source>
</reference>
<keyword evidence="3" id="KW-1185">Reference proteome</keyword>
<feature type="compositionally biased region" description="Pro residues" evidence="1">
    <location>
        <begin position="68"/>
        <end position="77"/>
    </location>
</feature>
<dbReference type="HOGENOM" id="CLU_2122052_0_0_1"/>
<organism evidence="2 3">
    <name type="scientific">Pisolithus tinctorius Marx 270</name>
    <dbReference type="NCBI Taxonomy" id="870435"/>
    <lineage>
        <taxon>Eukaryota</taxon>
        <taxon>Fungi</taxon>
        <taxon>Dikarya</taxon>
        <taxon>Basidiomycota</taxon>
        <taxon>Agaricomycotina</taxon>
        <taxon>Agaricomycetes</taxon>
        <taxon>Agaricomycetidae</taxon>
        <taxon>Boletales</taxon>
        <taxon>Sclerodermatineae</taxon>
        <taxon>Pisolithaceae</taxon>
        <taxon>Pisolithus</taxon>
    </lineage>
</organism>
<evidence type="ECO:0000313" key="3">
    <source>
        <dbReference type="Proteomes" id="UP000054217"/>
    </source>
</evidence>
<dbReference type="Proteomes" id="UP000054217">
    <property type="component" value="Unassembled WGS sequence"/>
</dbReference>
<accession>A0A0C3IBY7</accession>
<protein>
    <submittedName>
        <fullName evidence="2">Uncharacterized protein</fullName>
    </submittedName>
</protein>
<evidence type="ECO:0000313" key="2">
    <source>
        <dbReference type="EMBL" id="KIN94577.1"/>
    </source>
</evidence>
<feature type="region of interest" description="Disordered" evidence="1">
    <location>
        <begin position="55"/>
        <end position="77"/>
    </location>
</feature>
<proteinExistence type="predicted"/>
<gene>
    <name evidence="2" type="ORF">M404DRAFT_34917</name>
</gene>
<sequence length="114" mass="13182">MWLQLYQNYVTRVEQQELLAAFTALRQHCLVVRHLPPPPHYLHFYIPNLDEEPDLDPIPPYTKEEAADPPPPQWVPTPLPKEVEEMNAALTEAHLIAENHDLTVNPSLTEFNLL</sequence>
<dbReference type="AlphaFoldDB" id="A0A0C3IBY7"/>
<reference evidence="3" key="2">
    <citation type="submission" date="2015-01" db="EMBL/GenBank/DDBJ databases">
        <title>Evolutionary Origins and Diversification of the Mycorrhizal Mutualists.</title>
        <authorList>
            <consortium name="DOE Joint Genome Institute"/>
            <consortium name="Mycorrhizal Genomics Consortium"/>
            <person name="Kohler A."/>
            <person name="Kuo A."/>
            <person name="Nagy L.G."/>
            <person name="Floudas D."/>
            <person name="Copeland A."/>
            <person name="Barry K.W."/>
            <person name="Cichocki N."/>
            <person name="Veneault-Fourrey C."/>
            <person name="LaButti K."/>
            <person name="Lindquist E.A."/>
            <person name="Lipzen A."/>
            <person name="Lundell T."/>
            <person name="Morin E."/>
            <person name="Murat C."/>
            <person name="Riley R."/>
            <person name="Ohm R."/>
            <person name="Sun H."/>
            <person name="Tunlid A."/>
            <person name="Henrissat B."/>
            <person name="Grigoriev I.V."/>
            <person name="Hibbett D.S."/>
            <person name="Martin F."/>
        </authorList>
    </citation>
    <scope>NUCLEOTIDE SEQUENCE [LARGE SCALE GENOMIC DNA]</scope>
    <source>
        <strain evidence="3">Marx 270</strain>
    </source>
</reference>
<dbReference type="InParanoid" id="A0A0C3IBY7"/>
<dbReference type="EMBL" id="KN832093">
    <property type="protein sequence ID" value="KIN94577.1"/>
    <property type="molecule type" value="Genomic_DNA"/>
</dbReference>